<organism evidence="2 3">
    <name type="scientific">Plakobranchus ocellatus</name>
    <dbReference type="NCBI Taxonomy" id="259542"/>
    <lineage>
        <taxon>Eukaryota</taxon>
        <taxon>Metazoa</taxon>
        <taxon>Spiralia</taxon>
        <taxon>Lophotrochozoa</taxon>
        <taxon>Mollusca</taxon>
        <taxon>Gastropoda</taxon>
        <taxon>Heterobranchia</taxon>
        <taxon>Euthyneura</taxon>
        <taxon>Panpulmonata</taxon>
        <taxon>Sacoglossa</taxon>
        <taxon>Placobranchoidea</taxon>
        <taxon>Plakobranchidae</taxon>
        <taxon>Plakobranchus</taxon>
    </lineage>
</organism>
<feature type="compositionally biased region" description="Low complexity" evidence="1">
    <location>
        <begin position="54"/>
        <end position="83"/>
    </location>
</feature>
<dbReference type="Proteomes" id="UP000735302">
    <property type="component" value="Unassembled WGS sequence"/>
</dbReference>
<feature type="compositionally biased region" description="Low complexity" evidence="1">
    <location>
        <begin position="654"/>
        <end position="663"/>
    </location>
</feature>
<feature type="compositionally biased region" description="Basic residues" evidence="1">
    <location>
        <begin position="170"/>
        <end position="181"/>
    </location>
</feature>
<dbReference type="GO" id="GO:0005737">
    <property type="term" value="C:cytoplasm"/>
    <property type="evidence" value="ECO:0007669"/>
    <property type="project" value="TreeGrafter"/>
</dbReference>
<feature type="compositionally biased region" description="Low complexity" evidence="1">
    <location>
        <begin position="427"/>
        <end position="438"/>
    </location>
</feature>
<feature type="compositionally biased region" description="Polar residues" evidence="1">
    <location>
        <begin position="710"/>
        <end position="719"/>
    </location>
</feature>
<reference evidence="2 3" key="1">
    <citation type="journal article" date="2021" name="Elife">
        <title>Chloroplast acquisition without the gene transfer in kleptoplastic sea slugs, Plakobranchus ocellatus.</title>
        <authorList>
            <person name="Maeda T."/>
            <person name="Takahashi S."/>
            <person name="Yoshida T."/>
            <person name="Shimamura S."/>
            <person name="Takaki Y."/>
            <person name="Nagai Y."/>
            <person name="Toyoda A."/>
            <person name="Suzuki Y."/>
            <person name="Arimoto A."/>
            <person name="Ishii H."/>
            <person name="Satoh N."/>
            <person name="Nishiyama T."/>
            <person name="Hasebe M."/>
            <person name="Maruyama T."/>
            <person name="Minagawa J."/>
            <person name="Obokata J."/>
            <person name="Shigenobu S."/>
        </authorList>
    </citation>
    <scope>NUCLEOTIDE SEQUENCE [LARGE SCALE GENOMIC DNA]</scope>
</reference>
<evidence type="ECO:0000313" key="2">
    <source>
        <dbReference type="EMBL" id="GFN98712.1"/>
    </source>
</evidence>
<dbReference type="EMBL" id="BLXT01002861">
    <property type="protein sequence ID" value="GFN98712.1"/>
    <property type="molecule type" value="Genomic_DNA"/>
</dbReference>
<gene>
    <name evidence="2" type="ORF">PoB_002521800</name>
</gene>
<feature type="compositionally biased region" description="Low complexity" evidence="1">
    <location>
        <begin position="104"/>
        <end position="133"/>
    </location>
</feature>
<feature type="compositionally biased region" description="Polar residues" evidence="1">
    <location>
        <begin position="882"/>
        <end position="896"/>
    </location>
</feature>
<feature type="compositionally biased region" description="Polar residues" evidence="1">
    <location>
        <begin position="157"/>
        <end position="169"/>
    </location>
</feature>
<dbReference type="GO" id="GO:0005096">
    <property type="term" value="F:GTPase activator activity"/>
    <property type="evidence" value="ECO:0007669"/>
    <property type="project" value="TreeGrafter"/>
</dbReference>
<feature type="compositionally biased region" description="Gly residues" evidence="1">
    <location>
        <begin position="484"/>
        <end position="495"/>
    </location>
</feature>
<feature type="region of interest" description="Disordered" evidence="1">
    <location>
        <begin position="767"/>
        <end position="940"/>
    </location>
</feature>
<comment type="caution">
    <text evidence="2">The sequence shown here is derived from an EMBL/GenBank/DDBJ whole genome shotgun (WGS) entry which is preliminary data.</text>
</comment>
<dbReference type="Gene3D" id="1.25.40.530">
    <property type="entry name" value="MyTH4 domain"/>
    <property type="match status" value="1"/>
</dbReference>
<accession>A0AAV3ZWB2</accession>
<dbReference type="PANTHER" id="PTHR45876">
    <property type="entry name" value="FI04035P"/>
    <property type="match status" value="1"/>
</dbReference>
<feature type="compositionally biased region" description="Acidic residues" evidence="1">
    <location>
        <begin position="806"/>
        <end position="829"/>
    </location>
</feature>
<feature type="compositionally biased region" description="Gly residues" evidence="1">
    <location>
        <begin position="225"/>
        <end position="235"/>
    </location>
</feature>
<dbReference type="AlphaFoldDB" id="A0AAV3ZWB2"/>
<feature type="region of interest" description="Disordered" evidence="1">
    <location>
        <begin position="596"/>
        <end position="743"/>
    </location>
</feature>
<feature type="region of interest" description="Disordered" evidence="1">
    <location>
        <begin position="202"/>
        <end position="280"/>
    </location>
</feature>
<feature type="region of interest" description="Disordered" evidence="1">
    <location>
        <begin position="481"/>
        <end position="545"/>
    </location>
</feature>
<feature type="compositionally biased region" description="Polar residues" evidence="1">
    <location>
        <begin position="853"/>
        <end position="871"/>
    </location>
</feature>
<sequence length="1029" mass="109636">MSASAIATALRTVASVLHAALRCGDASLYLLISSTSLMVTYILVFRKRRDHARTGASTTSLRAAASATTASPPPQQTGTYTQTASFGAQTSPKGGKKRYQRQDSASSVSSSGRYDQAPVSTSAATAAVDGTSVNGESRRRSGQAGKSSSPSPSQSPFTNATSSPAASTQHHYHPPHHHHHHEPLPFAVINRNVMRRDSFEMPQRTIIDSPRPSRSRSLHKSPSDVGGGSGGGGGKPHQSSPGVGGVQHHPHHQQQYPHESPYGPGGFQRHASFDSGRPRQTADVYSNLTHHASLQHHQHHNYPAHQHHYRQASFNEGMASGRGMSESHHSAFSSDIGDYRRDAATYDHRVQHPYPQAFPDARQPASFHDMRAGGSIDSGVPVVGHAFHKYTGELRKGSLPDFRGGPPHGSALSEGPQQNPYRKGSMSDDSSSHYSADSGPMSMLYIRSDSIGDGGSQGVERLYSPEIRGGREEYLSYSQDIAGQQGGGGGGGGSSTGSISPSLQGSGGKSKRSFPRTNPNYTGLSRRSDGQSPGSSGIYRKISSLDGGSNNSGQYSGGSSSTCSGGYDTAGYIVTGNGGIAQSMAVQTSLSLSDTYANPQQQQVQQQQPTSLPHSHSGGVLPQLPGPPAHARSDSDASHSSSNRGYPGGYHIAQQSQQQQQQQYNHHHQRPGQAGKVQQTFPETSQGSPRIMVSDTQASGGASQHVRLGSQASQHSGQTEDTEPDYANVPSTPSNGHDTSLGNTAVTAATSDSTAANMNISSGAATTATASNSNTLTNNNSNNNSRNSNGSTSQHDAPRFATSYGDSEDDDDNVDIGDDEDDDDDDEDFNKENVNKRRDSYPDYDSVPELESDSSSVFSPTPRNSSHQYQHTPPHLQHSLHPGQQSPAMSIPSTGQPGAVETQHASLRRRKGEGSSPGDRSQSLQVDSSGSVTPRPLSMVVPSQSDANMAMSPSSGSLHRGLASEGDMEHYSQHLNKHKKGLFGKKLSLNNMLTWSKDPIQKPMIRTTDKTIKKEACEMFKNILLFEYR</sequence>
<feature type="compositionally biased region" description="Basic and acidic residues" evidence="1">
    <location>
        <begin position="830"/>
        <end position="841"/>
    </location>
</feature>
<feature type="compositionally biased region" description="Low complexity" evidence="1">
    <location>
        <begin position="147"/>
        <end position="156"/>
    </location>
</feature>
<dbReference type="PANTHER" id="PTHR45876:SF8">
    <property type="entry name" value="FI04035P"/>
    <property type="match status" value="1"/>
</dbReference>
<protein>
    <submittedName>
        <fullName evidence="2">Rho GTPase-activating protein 39</fullName>
    </submittedName>
</protein>
<feature type="region of interest" description="Disordered" evidence="1">
    <location>
        <begin position="397"/>
        <end position="440"/>
    </location>
</feature>
<feature type="compositionally biased region" description="Polar residues" evidence="1">
    <location>
        <begin position="729"/>
        <end position="743"/>
    </location>
</feature>
<proteinExistence type="predicted"/>
<dbReference type="InterPro" id="IPR038185">
    <property type="entry name" value="MyTH4_dom_sf"/>
</dbReference>
<feature type="region of interest" description="Disordered" evidence="1">
    <location>
        <begin position="53"/>
        <end position="182"/>
    </location>
</feature>
<feature type="compositionally biased region" description="Polar residues" evidence="1">
    <location>
        <begin position="676"/>
        <end position="702"/>
    </location>
</feature>
<evidence type="ECO:0000256" key="1">
    <source>
        <dbReference type="SAM" id="MobiDB-lite"/>
    </source>
</evidence>
<feature type="compositionally biased region" description="Polar residues" evidence="1">
    <location>
        <begin position="918"/>
        <end position="932"/>
    </location>
</feature>
<keyword evidence="3" id="KW-1185">Reference proteome</keyword>
<feature type="compositionally biased region" description="Low complexity" evidence="1">
    <location>
        <begin position="767"/>
        <end position="793"/>
    </location>
</feature>
<name>A0AAV3ZWB2_9GAST</name>
<feature type="compositionally biased region" description="Polar residues" evidence="1">
    <location>
        <begin position="515"/>
        <end position="535"/>
    </location>
</feature>
<evidence type="ECO:0000313" key="3">
    <source>
        <dbReference type="Proteomes" id="UP000735302"/>
    </source>
</evidence>